<keyword evidence="5" id="KW-1185">Reference proteome</keyword>
<gene>
    <name evidence="4" type="ORF">O3H35_04465</name>
    <name evidence="3" type="ORF">O3H54_10800</name>
</gene>
<dbReference type="InterPro" id="IPR036890">
    <property type="entry name" value="HATPase_C_sf"/>
</dbReference>
<feature type="domain" description="Histidine kinase/HSP90-like ATPase" evidence="2">
    <location>
        <begin position="13"/>
        <end position="134"/>
    </location>
</feature>
<reference evidence="4" key="1">
    <citation type="submission" date="2022-12" db="EMBL/GenBank/DDBJ databases">
        <title>Reclassification of two methanogenic archaea species isolated from the Kolyma lowland permafrost.</title>
        <authorList>
            <person name="Trubitsyn V.E."/>
            <person name="Rivkina E.M."/>
            <person name="Shcherbakova V.A."/>
        </authorList>
    </citation>
    <scope>NUCLEOTIDE SEQUENCE</scope>
    <source>
        <strain evidence="3">M2</strain>
        <strain evidence="4">MK4</strain>
    </source>
</reference>
<sequence length="137" mass="15576">MVQCTALNISTKLEKIPILSKFIGNSMLKFGLGDYGQFQVQLAVEEAVTNIIKHGSLEVNDKISIKCQKRDNEIHIIIEDPGKPFNQKDVCEPDLKISPLKRDPGGLGIYFIKKYMDKINYTYKDGKNILTLIKYIK</sequence>
<keyword evidence="1" id="KW-0808">Transferase</keyword>
<evidence type="ECO:0000313" key="3">
    <source>
        <dbReference type="EMBL" id="MCZ3366368.1"/>
    </source>
</evidence>
<dbReference type="Pfam" id="PF13581">
    <property type="entry name" value="HATPase_c_2"/>
    <property type="match status" value="1"/>
</dbReference>
<keyword evidence="1" id="KW-0418">Kinase</keyword>
<dbReference type="SUPFAM" id="SSF55874">
    <property type="entry name" value="ATPase domain of HSP90 chaperone/DNA topoisomerase II/histidine kinase"/>
    <property type="match status" value="1"/>
</dbReference>
<dbReference type="GeneID" id="300259988"/>
<evidence type="ECO:0000313" key="4">
    <source>
        <dbReference type="EMBL" id="MCZ3371876.1"/>
    </source>
</evidence>
<evidence type="ECO:0000259" key="2">
    <source>
        <dbReference type="Pfam" id="PF13581"/>
    </source>
</evidence>
<proteinExistence type="predicted"/>
<keyword evidence="4" id="KW-0067">ATP-binding</keyword>
<dbReference type="GO" id="GO:0004674">
    <property type="term" value="F:protein serine/threonine kinase activity"/>
    <property type="evidence" value="ECO:0007669"/>
    <property type="project" value="UniProtKB-KW"/>
</dbReference>
<comment type="caution">
    <text evidence="4">The sequence shown here is derived from an EMBL/GenBank/DDBJ whole genome shotgun (WGS) entry which is preliminary data.</text>
</comment>
<dbReference type="RefSeq" id="WP_052376094.1">
    <property type="nucleotide sequence ID" value="NZ_JAPVER010000020.1"/>
</dbReference>
<dbReference type="EMBL" id="JAPVER010000020">
    <property type="protein sequence ID" value="MCZ3366368.1"/>
    <property type="molecule type" value="Genomic_DNA"/>
</dbReference>
<dbReference type="PANTHER" id="PTHR35526">
    <property type="entry name" value="ANTI-SIGMA-F FACTOR RSBW-RELATED"/>
    <property type="match status" value="1"/>
</dbReference>
<dbReference type="InterPro" id="IPR003594">
    <property type="entry name" value="HATPase_dom"/>
</dbReference>
<keyword evidence="4" id="KW-0547">Nucleotide-binding</keyword>
<accession>A0A9E5A3E8</accession>
<dbReference type="Proteomes" id="UP001068021">
    <property type="component" value="Unassembled WGS sequence"/>
</dbReference>
<dbReference type="CDD" id="cd16936">
    <property type="entry name" value="HATPase_RsbW-like"/>
    <property type="match status" value="1"/>
</dbReference>
<evidence type="ECO:0000313" key="5">
    <source>
        <dbReference type="Proteomes" id="UP001068021"/>
    </source>
</evidence>
<dbReference type="InterPro" id="IPR050267">
    <property type="entry name" value="Anti-sigma-factor_SerPK"/>
</dbReference>
<organism evidence="4">
    <name type="scientific">Methanobacterium veterum</name>
    <dbReference type="NCBI Taxonomy" id="408577"/>
    <lineage>
        <taxon>Archaea</taxon>
        <taxon>Methanobacteriati</taxon>
        <taxon>Methanobacteriota</taxon>
        <taxon>Methanomada group</taxon>
        <taxon>Methanobacteria</taxon>
        <taxon>Methanobacteriales</taxon>
        <taxon>Methanobacteriaceae</taxon>
        <taxon>Methanobacterium</taxon>
    </lineage>
</organism>
<evidence type="ECO:0000256" key="1">
    <source>
        <dbReference type="ARBA" id="ARBA00022527"/>
    </source>
</evidence>
<name>A0A9E5A3E8_9EURY</name>
<dbReference type="GO" id="GO:0005524">
    <property type="term" value="F:ATP binding"/>
    <property type="evidence" value="ECO:0007669"/>
    <property type="project" value="UniProtKB-KW"/>
</dbReference>
<dbReference type="EMBL" id="JAPVES010000029">
    <property type="protein sequence ID" value="MCZ3371876.1"/>
    <property type="molecule type" value="Genomic_DNA"/>
</dbReference>
<dbReference type="AlphaFoldDB" id="A0A9E5A3E8"/>
<keyword evidence="1" id="KW-0723">Serine/threonine-protein kinase</keyword>
<dbReference type="Gene3D" id="3.30.565.10">
    <property type="entry name" value="Histidine kinase-like ATPase, C-terminal domain"/>
    <property type="match status" value="1"/>
</dbReference>
<dbReference type="Proteomes" id="UP001074446">
    <property type="component" value="Unassembled WGS sequence"/>
</dbReference>
<protein>
    <submittedName>
        <fullName evidence="4">ATP-binding protein</fullName>
    </submittedName>
</protein>